<dbReference type="InterPro" id="IPR013783">
    <property type="entry name" value="Ig-like_fold"/>
</dbReference>
<dbReference type="Gene3D" id="2.60.40.10">
    <property type="entry name" value="Immunoglobulins"/>
    <property type="match status" value="11"/>
</dbReference>
<name>A0AAW2ALZ7_CULAL</name>
<dbReference type="SUPFAM" id="SSF49265">
    <property type="entry name" value="Fibronectin type III"/>
    <property type="match status" value="3"/>
</dbReference>
<keyword evidence="8" id="KW-0393">Immunoglobulin domain</keyword>
<dbReference type="Pfam" id="PF18362">
    <property type="entry name" value="THB"/>
    <property type="match status" value="1"/>
</dbReference>
<evidence type="ECO:0000256" key="1">
    <source>
        <dbReference type="ARBA" id="ARBA00004123"/>
    </source>
</evidence>
<feature type="domain" description="Ig-like" evidence="10">
    <location>
        <begin position="312"/>
        <end position="389"/>
    </location>
</feature>
<dbReference type="FunFam" id="2.60.40.10:FF:001097">
    <property type="entry name" value="Immunoglobulin-like and fibronectin type III domain-containing protein 1"/>
    <property type="match status" value="1"/>
</dbReference>
<accession>A0AAW2ALZ7</accession>
<dbReference type="GO" id="GO:0045214">
    <property type="term" value="P:sarcomere organization"/>
    <property type="evidence" value="ECO:0007669"/>
    <property type="project" value="TreeGrafter"/>
</dbReference>
<feature type="compositionally biased region" description="Basic and acidic residues" evidence="9">
    <location>
        <begin position="423"/>
        <end position="740"/>
    </location>
</feature>
<proteinExistence type="inferred from homology"/>
<dbReference type="FunFam" id="2.60.40.10:FF:000050">
    <property type="entry name" value="Titin isoform B"/>
    <property type="match status" value="1"/>
</dbReference>
<dbReference type="InterPro" id="IPR003599">
    <property type="entry name" value="Ig_sub"/>
</dbReference>
<evidence type="ECO:0000256" key="7">
    <source>
        <dbReference type="ARBA" id="ARBA00023242"/>
    </source>
</evidence>
<evidence type="ECO:0000259" key="11">
    <source>
        <dbReference type="PROSITE" id="PS50853"/>
    </source>
</evidence>
<keyword evidence="6" id="KW-1015">Disulfide bond</keyword>
<dbReference type="FunFam" id="2.60.40.10:FF:001401">
    <property type="entry name" value="immunoglobulin-like and fibronectin type III domain-containing protein 1"/>
    <property type="match status" value="1"/>
</dbReference>
<keyword evidence="5" id="KW-0677">Repeat</keyword>
<gene>
    <name evidence="12" type="ORF">ABG768_024359</name>
</gene>
<dbReference type="InterPro" id="IPR007110">
    <property type="entry name" value="Ig-like_dom"/>
</dbReference>
<dbReference type="PANTHER" id="PTHR13817:SF180">
    <property type="entry name" value="IMMUNOGLOBULIN-LIKE AND FIBRONECTIN TYPE III DOMAIN-CONTAINING 1, TANDEM DUPLICATE 3-RELATED"/>
    <property type="match status" value="1"/>
</dbReference>
<dbReference type="InterPro" id="IPR036179">
    <property type="entry name" value="Ig-like_dom_sf"/>
</dbReference>
<feature type="domain" description="Fibronectin type-III" evidence="11">
    <location>
        <begin position="1200"/>
        <end position="1301"/>
    </location>
</feature>
<dbReference type="FunFam" id="2.60.40.10:FF:000084">
    <property type="entry name" value="Myosin binding protein C, slow type"/>
    <property type="match status" value="1"/>
</dbReference>
<dbReference type="SMART" id="SM00409">
    <property type="entry name" value="IG"/>
    <property type="match status" value="7"/>
</dbReference>
<keyword evidence="7" id="KW-0539">Nucleus</keyword>
<dbReference type="FunFam" id="2.60.40.10:FF:000080">
    <property type="entry name" value="Myosin light chain kinase, smooth muscle"/>
    <property type="match status" value="1"/>
</dbReference>
<feature type="region of interest" description="Disordered" evidence="9">
    <location>
        <begin position="423"/>
        <end position="792"/>
    </location>
</feature>
<dbReference type="GO" id="GO:0031430">
    <property type="term" value="C:M band"/>
    <property type="evidence" value="ECO:0007669"/>
    <property type="project" value="TreeGrafter"/>
</dbReference>
<dbReference type="Pfam" id="PF07679">
    <property type="entry name" value="I-set"/>
    <property type="match status" value="6"/>
</dbReference>
<dbReference type="InterPro" id="IPR040849">
    <property type="entry name" value="MyBP-C_THB"/>
</dbReference>
<dbReference type="PANTHER" id="PTHR13817">
    <property type="entry name" value="TITIN"/>
    <property type="match status" value="1"/>
</dbReference>
<dbReference type="Pfam" id="PF00041">
    <property type="entry name" value="fn3"/>
    <property type="match status" value="3"/>
</dbReference>
<evidence type="ECO:0000256" key="9">
    <source>
        <dbReference type="SAM" id="MobiDB-lite"/>
    </source>
</evidence>
<dbReference type="Proteomes" id="UP001479290">
    <property type="component" value="Unassembled WGS sequence"/>
</dbReference>
<dbReference type="PROSITE" id="PS50853">
    <property type="entry name" value="FN3"/>
    <property type="match status" value="4"/>
</dbReference>
<evidence type="ECO:0000313" key="12">
    <source>
        <dbReference type="EMBL" id="KAK9973642.1"/>
    </source>
</evidence>
<comment type="caution">
    <text evidence="12">The sequence shown here is derived from an EMBL/GenBank/DDBJ whole genome shotgun (WGS) entry which is preliminary data.</text>
</comment>
<dbReference type="FunFam" id="2.60.40.10:FF:001438">
    <property type="entry name" value="Immunoglobulin-like and fibronectin type III domain-containing protein 1"/>
    <property type="match status" value="1"/>
</dbReference>
<protein>
    <recommendedName>
        <fullName evidence="14">Immunoglobulin-like and fibronectin type III domain-containing protein 1</fullName>
    </recommendedName>
</protein>
<comment type="subcellular location">
    <subcellularLocation>
        <location evidence="2">Cytoplasm</location>
    </subcellularLocation>
    <subcellularLocation>
        <location evidence="1">Nucleus</location>
    </subcellularLocation>
</comment>
<keyword evidence="4" id="KW-0963">Cytoplasm</keyword>
<dbReference type="InterPro" id="IPR003598">
    <property type="entry name" value="Ig_sub2"/>
</dbReference>
<reference evidence="12 13" key="1">
    <citation type="submission" date="2024-05" db="EMBL/GenBank/DDBJ databases">
        <title>A high-quality chromosomal-level genome assembly of Topmouth culter (Culter alburnus).</title>
        <authorList>
            <person name="Zhao H."/>
        </authorList>
    </citation>
    <scope>NUCLEOTIDE SEQUENCE [LARGE SCALE GENOMIC DNA]</scope>
    <source>
        <strain evidence="12">CATC2023</strain>
        <tissue evidence="12">Muscle</tissue>
    </source>
</reference>
<evidence type="ECO:0000313" key="13">
    <source>
        <dbReference type="Proteomes" id="UP001479290"/>
    </source>
</evidence>
<evidence type="ECO:0008006" key="14">
    <source>
        <dbReference type="Google" id="ProtNLM"/>
    </source>
</evidence>
<evidence type="ECO:0000256" key="6">
    <source>
        <dbReference type="ARBA" id="ARBA00023157"/>
    </source>
</evidence>
<comment type="similarity">
    <text evidence="3">Belongs to the protein kinase superfamily. CAMK Ser/Thr protein kinase family.</text>
</comment>
<dbReference type="InterPro" id="IPR050964">
    <property type="entry name" value="Striated_Muscle_Regulatory"/>
</dbReference>
<dbReference type="FunFam" id="2.60.40.10:FF:001232">
    <property type="entry name" value="Immunoglobulin-like and fibronectin type III domain-containing 1"/>
    <property type="match status" value="1"/>
</dbReference>
<dbReference type="InterPro" id="IPR003961">
    <property type="entry name" value="FN3_dom"/>
</dbReference>
<dbReference type="CDD" id="cd00063">
    <property type="entry name" value="FN3"/>
    <property type="match status" value="4"/>
</dbReference>
<feature type="domain" description="Ig-like" evidence="10">
    <location>
        <begin position="1512"/>
        <end position="1602"/>
    </location>
</feature>
<dbReference type="CDD" id="cd06503">
    <property type="entry name" value="ATP-synt_Fo_b"/>
    <property type="match status" value="4"/>
</dbReference>
<feature type="domain" description="Fibronectin type-III" evidence="11">
    <location>
        <begin position="1399"/>
        <end position="1493"/>
    </location>
</feature>
<feature type="domain" description="Ig-like" evidence="10">
    <location>
        <begin position="1304"/>
        <end position="1394"/>
    </location>
</feature>
<feature type="compositionally biased region" description="Gly residues" evidence="9">
    <location>
        <begin position="748"/>
        <end position="759"/>
    </location>
</feature>
<evidence type="ECO:0000259" key="10">
    <source>
        <dbReference type="PROSITE" id="PS50835"/>
    </source>
</evidence>
<evidence type="ECO:0000256" key="2">
    <source>
        <dbReference type="ARBA" id="ARBA00004496"/>
    </source>
</evidence>
<evidence type="ECO:0000256" key="3">
    <source>
        <dbReference type="ARBA" id="ARBA00006692"/>
    </source>
</evidence>
<dbReference type="SUPFAM" id="SSF48726">
    <property type="entry name" value="Immunoglobulin"/>
    <property type="match status" value="6"/>
</dbReference>
<dbReference type="SMART" id="SM00060">
    <property type="entry name" value="FN3"/>
    <property type="match status" value="4"/>
</dbReference>
<feature type="domain" description="Fibronectin type-III" evidence="11">
    <location>
        <begin position="1100"/>
        <end position="1196"/>
    </location>
</feature>
<feature type="compositionally biased region" description="Basic and acidic residues" evidence="9">
    <location>
        <begin position="760"/>
        <end position="779"/>
    </location>
</feature>
<dbReference type="InterPro" id="IPR036116">
    <property type="entry name" value="FN3_sf"/>
</dbReference>
<evidence type="ECO:0000256" key="8">
    <source>
        <dbReference type="ARBA" id="ARBA00023319"/>
    </source>
</evidence>
<feature type="domain" description="Fibronectin type-III" evidence="11">
    <location>
        <begin position="1001"/>
        <end position="1093"/>
    </location>
</feature>
<dbReference type="EMBL" id="JAWDJR010000006">
    <property type="protein sequence ID" value="KAK9973642.1"/>
    <property type="molecule type" value="Genomic_DNA"/>
</dbReference>
<organism evidence="12 13">
    <name type="scientific">Culter alburnus</name>
    <name type="common">Topmouth culter</name>
    <dbReference type="NCBI Taxonomy" id="194366"/>
    <lineage>
        <taxon>Eukaryota</taxon>
        <taxon>Metazoa</taxon>
        <taxon>Chordata</taxon>
        <taxon>Craniata</taxon>
        <taxon>Vertebrata</taxon>
        <taxon>Euteleostomi</taxon>
        <taxon>Actinopterygii</taxon>
        <taxon>Neopterygii</taxon>
        <taxon>Teleostei</taxon>
        <taxon>Ostariophysi</taxon>
        <taxon>Cypriniformes</taxon>
        <taxon>Xenocyprididae</taxon>
        <taxon>Xenocypridinae</taxon>
        <taxon>Culter</taxon>
    </lineage>
</organism>
<feature type="domain" description="Ig-like" evidence="10">
    <location>
        <begin position="37"/>
        <end position="127"/>
    </location>
</feature>
<dbReference type="FunFam" id="2.60.40.10:FF:001231">
    <property type="entry name" value="Immunoglobulin-like and fibronectin type III domain containing 1"/>
    <property type="match status" value="1"/>
</dbReference>
<dbReference type="FunFam" id="2.60.40.10:FF:001498">
    <property type="entry name" value="immunoglobulin superfamily member 22"/>
    <property type="match status" value="1"/>
</dbReference>
<evidence type="ECO:0000256" key="4">
    <source>
        <dbReference type="ARBA" id="ARBA00022490"/>
    </source>
</evidence>
<sequence>MSKPAGGTGVAIRKRSRVPGVMITQYVEELPPGFTTPDFIRKPIALTIQEGKLAFFKAVVNGNPVPEVSWGRNKGDLSNPTKYISRYDEKNEEYILEIPNVDSDQADTYKCIVINPFGRAICTAALNVIEVGFKKREPAPKSDPEEFRKMLKKTVVKRKHKQTKDGEIDPRFWEVLLSAAKKDYERICQEYGVTDFRWMLRKLNQKKKEREAEQLKYVEKIHSVKQIEVKTDGTAEFELDMKLKDPSSKILLYKDGEMLDYGDGTDDATKHNMQKFGETYLFSIRDVGPEDAGLYQVDVEEANMFSTSLTLPDVEFNDMLKKTKVVEGQDAMFECALSDPVPQITWCANDISVEHGDKYDITVSEDKQVHKLTVKNCTKDDNGVYTAIVGLRSSRGTLVVEDDPNGCGKGADELARRLAEEKDRLQREKDEAARRAQAEKDEAARKAQAERDEAARRAAEQDKEARKAQAKRDEAVRKAQAERDEAARKAQEVHDEAARRAQAEKDEAARKAQEAQDEVARRAQAARDEAARKAQEEQDEAARRAQAEKDEAARKAQEEQDEAARRAQAEKDEAARKAQEEQDEAARRAKAEKDEAARKAQEEQDEAARRAKAEKDEAARKAQEEQDEAARRAKAEKDEAARKAQEEQDEAARRAKAEKDEAARKAQEEQDEAARRAKAEKDEAARKAQEEQDEAARRAKAEKDEAARKAQEEQDEAARRAKAEKDEAARKAKAEQEAAERMAAMAAGKGGGQNGSDGDGTGKNRKGGDGTLRDGKGDGFDLDGTGGDKSGDMAKKRVRVGELVPNSIIDHGVHFLNGLSDTAANIGESAELSCKINSEDKTGLWYKDGKKLESKDGFTVVKDGAHHKLIINDCQERDAGKYKFEVEGRKSEATLIVQDPPKIDADTLSKFSEPVIVKAGENASFKLPFSGKEPIKIQWFKEDEELLQGHSVKIEKSSAHTRLLLTKCQRKDTGEIKIKIKNEFATVEATSKLIVLDRPTPPQGPVETVESSLSAIEFKWRPPKDDGGCPLTNYNLERQQLGRNTWSKIGDIPGQPTYRDSNIDCGRKYCYRIRAKNSEGFSDVMTTNDIAAGTLAFPGSPSPPKIVSAFKDCINCAWLPPSSTGGGSIIGYNLEKRKKGSNVWSQVNPKDDPIRDKKYAVKDVIEGAEYEFRVCAINTCGPGEPSGPSECAIARDPKKPPGKVKDLKITGSSYTSLSLSWTKPTEVKGEEDDAKGYFVEIRHADQLEWSRYNSNAVIQTSFTVVGLKSMAMYWVRVIATNEGGEGLPQSFDNYIIAMPPPVKPKFTDKKMKSFMVVKAGNTVRVSVSFEASPLPDIMWLKDGVPVAKHVTITNFEKGSQLFIYTSELSDTGIYMVNVKNMVGQDTFAIEIRVTDDPKPPGPVELEQNVHGTVTLSWTPSPDEKRDNHLHYMVMKRDSVKQTWCTVVDRLFNNKFTVINILPGREYNFRVFAKNDIGLSEPSVSPVWGTTKQREKFTYNMPVSRTLDFQAPPKFIVSLKLHTAPPGYECYMSCAATGNPTPHITWYHNNVSLNTNPNYYITNVCGVCSLLILKVGPKDMGEYTVVAESPLGHDECSTKLIVKE</sequence>
<evidence type="ECO:0000256" key="5">
    <source>
        <dbReference type="ARBA" id="ARBA00022737"/>
    </source>
</evidence>
<dbReference type="SMART" id="SM00408">
    <property type="entry name" value="IGc2"/>
    <property type="match status" value="5"/>
</dbReference>
<dbReference type="FunFam" id="2.60.40.10:FF:001267">
    <property type="entry name" value="Immunoglobulin-like and fibronectin type III domain containing 1"/>
    <property type="match status" value="1"/>
</dbReference>
<dbReference type="InterPro" id="IPR013098">
    <property type="entry name" value="Ig_I-set"/>
</dbReference>
<feature type="domain" description="Ig-like" evidence="10">
    <location>
        <begin position="805"/>
        <end position="896"/>
    </location>
</feature>
<dbReference type="GO" id="GO:0005634">
    <property type="term" value="C:nucleus"/>
    <property type="evidence" value="ECO:0007669"/>
    <property type="project" value="UniProtKB-SubCell"/>
</dbReference>
<keyword evidence="13" id="KW-1185">Reference proteome</keyword>
<dbReference type="PROSITE" id="PS50835">
    <property type="entry name" value="IG_LIKE"/>
    <property type="match status" value="5"/>
</dbReference>